<proteinExistence type="predicted"/>
<protein>
    <submittedName>
        <fullName evidence="1">Glutamine cyclotransferase</fullName>
    </submittedName>
</protein>
<keyword evidence="1" id="KW-0808">Transferase</keyword>
<dbReference type="PANTHER" id="PTHR31270">
    <property type="entry name" value="GLUTAMINYL-PEPTIDE CYCLOTRANSFERASE"/>
    <property type="match status" value="1"/>
</dbReference>
<dbReference type="PANTHER" id="PTHR31270:SF1">
    <property type="entry name" value="GLUTAMINYL-PEPTIDE CYCLOTRANSFERASE"/>
    <property type="match status" value="1"/>
</dbReference>
<evidence type="ECO:0000313" key="1">
    <source>
        <dbReference type="EMBL" id="AOX17852.1"/>
    </source>
</evidence>
<accession>A0A1D8UW43</accession>
<sequence>MKKILCGLLGLLPFYVSNPACAANILPVAHPRIVHVYPHDTHAFTEGLLFHDGMLYESTGFENRSFIRQEDVSTGKVIRSVALPSDLFGEGIVDWGDQLLSVTWRSQIGFRWNLSDLKRLSTLHYTGEGWALTQDGKHLILSDGTPYLRFLDPGDFHVVRRLLVTADDAPVRNLNELEYVHGEILANIWMTSEIARIDPNTGKVKGWIDITELTRRVGLSDPDSVANGIAYDSVGNRLFVTGKNWPSLFEIECPVSEVADVRQ</sequence>
<keyword evidence="2" id="KW-1185">Reference proteome</keyword>
<name>A0A1D8UW43_9PROT</name>
<dbReference type="eggNOG" id="COG3823">
    <property type="taxonomic scope" value="Bacteria"/>
</dbReference>
<dbReference type="EMBL" id="CP014674">
    <property type="protein sequence ID" value="AOX17852.1"/>
    <property type="molecule type" value="Genomic_DNA"/>
</dbReference>
<gene>
    <name evidence="1" type="ORF">A0U89_12740</name>
</gene>
<dbReference type="InterPro" id="IPR007788">
    <property type="entry name" value="QCT"/>
</dbReference>
<dbReference type="OrthoDB" id="9783700at2"/>
<evidence type="ECO:0000313" key="2">
    <source>
        <dbReference type="Proteomes" id="UP000179145"/>
    </source>
</evidence>
<dbReference type="InterPro" id="IPR011044">
    <property type="entry name" value="Quino_amine_DH_bsu"/>
</dbReference>
<dbReference type="KEGG" id="kba:A0U89_12740"/>
<dbReference type="STRING" id="153496.A0U89_12740"/>
<dbReference type="GO" id="GO:0016603">
    <property type="term" value="F:glutaminyl-peptide cyclotransferase activity"/>
    <property type="evidence" value="ECO:0007669"/>
    <property type="project" value="InterPro"/>
</dbReference>
<dbReference type="Proteomes" id="UP000179145">
    <property type="component" value="Chromosome"/>
</dbReference>
<dbReference type="Pfam" id="PF05096">
    <property type="entry name" value="Glu_cyclase_2"/>
    <property type="match status" value="1"/>
</dbReference>
<dbReference type="SUPFAM" id="SSF50969">
    <property type="entry name" value="YVTN repeat-like/Quinoprotein amine dehydrogenase"/>
    <property type="match status" value="1"/>
</dbReference>
<reference evidence="1 2" key="1">
    <citation type="journal article" date="2016" name="Microb. Cell Fact.">
        <title>Dissection of exopolysaccharide biosynthesis in Kozakia baliensis.</title>
        <authorList>
            <person name="Brandt J.U."/>
            <person name="Jakob F."/>
            <person name="Behr J."/>
            <person name="Geissler A.J."/>
            <person name="Vogel R.F."/>
        </authorList>
    </citation>
    <scope>NUCLEOTIDE SEQUENCE [LARGE SCALE GENOMIC DNA]</scope>
    <source>
        <strain evidence="1 2">DSM 14400</strain>
    </source>
</reference>
<organism evidence="1 2">
    <name type="scientific">Kozakia baliensis</name>
    <dbReference type="NCBI Taxonomy" id="153496"/>
    <lineage>
        <taxon>Bacteria</taxon>
        <taxon>Pseudomonadati</taxon>
        <taxon>Pseudomonadota</taxon>
        <taxon>Alphaproteobacteria</taxon>
        <taxon>Acetobacterales</taxon>
        <taxon>Acetobacteraceae</taxon>
        <taxon>Kozakia</taxon>
    </lineage>
</organism>
<dbReference type="AlphaFoldDB" id="A0A1D8UW43"/>